<feature type="compositionally biased region" description="Low complexity" evidence="1">
    <location>
        <begin position="86"/>
        <end position="97"/>
    </location>
</feature>
<dbReference type="Proteomes" id="UP001309876">
    <property type="component" value="Unassembled WGS sequence"/>
</dbReference>
<evidence type="ECO:0000313" key="2">
    <source>
        <dbReference type="EMBL" id="KAK5088011.1"/>
    </source>
</evidence>
<keyword evidence="3" id="KW-1185">Reference proteome</keyword>
<feature type="compositionally biased region" description="Polar residues" evidence="1">
    <location>
        <begin position="498"/>
        <end position="511"/>
    </location>
</feature>
<protein>
    <submittedName>
        <fullName evidence="2">Uncharacterized protein</fullName>
    </submittedName>
</protein>
<feature type="region of interest" description="Disordered" evidence="1">
    <location>
        <begin position="244"/>
        <end position="264"/>
    </location>
</feature>
<proteinExistence type="predicted"/>
<feature type="region of interest" description="Disordered" evidence="1">
    <location>
        <begin position="523"/>
        <end position="542"/>
    </location>
</feature>
<accession>A0AAN7T243</accession>
<gene>
    <name evidence="2" type="ORF">LTR05_002227</name>
</gene>
<name>A0AAN7T243_9EURO</name>
<organism evidence="2 3">
    <name type="scientific">Lithohypha guttulata</name>
    <dbReference type="NCBI Taxonomy" id="1690604"/>
    <lineage>
        <taxon>Eukaryota</taxon>
        <taxon>Fungi</taxon>
        <taxon>Dikarya</taxon>
        <taxon>Ascomycota</taxon>
        <taxon>Pezizomycotina</taxon>
        <taxon>Eurotiomycetes</taxon>
        <taxon>Chaetothyriomycetidae</taxon>
        <taxon>Chaetothyriales</taxon>
        <taxon>Trichomeriaceae</taxon>
        <taxon>Lithohypha</taxon>
    </lineage>
</organism>
<feature type="compositionally biased region" description="Polar residues" evidence="1">
    <location>
        <begin position="57"/>
        <end position="79"/>
    </location>
</feature>
<dbReference type="AlphaFoldDB" id="A0AAN7T243"/>
<sequence>MVGQYCRSAPHPSKEHLVDRQFYKLSRTYLKDARTAKKLKFYFKDGHNVEPVRSKSVRSSIFPESQRPYQTKASSSSHLQLPAPSPQQQWSRPSQEPLHSIEQPVIEYRVHSVKHSSPMLVDSALGYPSMTGNLDENGTSNLVYSNGMAVVDGQIKNEAQRLTHMETRTTSNEERLQRMDIKISSYTKRAEITEKHVASCEAKCEHQALLIRKQGEMIHAQQDQLESLTRKLKSLQKNMSDLQNVMMDNPNSHSRHDRSGPDSQKLLSSLEGVVQAMQAAHNEDNEVRLLRKENETIKTHLRATARSADAQLLPTREEADMNSTEASTALGKRKRIEEIEGPQHLSRHKPDLLLTSEDNIQLPTPDTTQLSGYSSPDTEHTSSAEQAGVIAEEQSFHTAKNSFRRDDSPCPITSTAQRPVGHSVPTGTADAPASIGYQPGNTPSASTQDEDDAALGPTLPIVAKLDDHHRAQAQEIGNGLSNNPFSGPHRSPPINPVPSLQPSECTSKVEPYSNTPIQRFIKSRSTPRGACREASFSVIAKS</sequence>
<feature type="region of interest" description="Disordered" evidence="1">
    <location>
        <begin position="308"/>
        <end position="385"/>
    </location>
</feature>
<feature type="region of interest" description="Disordered" evidence="1">
    <location>
        <begin position="53"/>
        <end position="97"/>
    </location>
</feature>
<feature type="region of interest" description="Disordered" evidence="1">
    <location>
        <begin position="400"/>
        <end position="453"/>
    </location>
</feature>
<dbReference type="EMBL" id="JAVRRJ010000002">
    <property type="protein sequence ID" value="KAK5088011.1"/>
    <property type="molecule type" value="Genomic_DNA"/>
</dbReference>
<evidence type="ECO:0000256" key="1">
    <source>
        <dbReference type="SAM" id="MobiDB-lite"/>
    </source>
</evidence>
<comment type="caution">
    <text evidence="2">The sequence shown here is derived from an EMBL/GenBank/DDBJ whole genome shotgun (WGS) entry which is preliminary data.</text>
</comment>
<evidence type="ECO:0000313" key="3">
    <source>
        <dbReference type="Proteomes" id="UP001309876"/>
    </source>
</evidence>
<feature type="compositionally biased region" description="Polar residues" evidence="1">
    <location>
        <begin position="356"/>
        <end position="376"/>
    </location>
</feature>
<reference evidence="2 3" key="1">
    <citation type="submission" date="2023-08" db="EMBL/GenBank/DDBJ databases">
        <title>Black Yeasts Isolated from many extreme environments.</title>
        <authorList>
            <person name="Coleine C."/>
            <person name="Stajich J.E."/>
            <person name="Selbmann L."/>
        </authorList>
    </citation>
    <scope>NUCLEOTIDE SEQUENCE [LARGE SCALE GENOMIC DNA]</scope>
    <source>
        <strain evidence="2 3">CCFEE 5910</strain>
    </source>
</reference>
<feature type="region of interest" description="Disordered" evidence="1">
    <location>
        <begin position="477"/>
        <end position="511"/>
    </location>
</feature>